<organism evidence="1 2">
    <name type="scientific">Laetiporus sulphureus 93-53</name>
    <dbReference type="NCBI Taxonomy" id="1314785"/>
    <lineage>
        <taxon>Eukaryota</taxon>
        <taxon>Fungi</taxon>
        <taxon>Dikarya</taxon>
        <taxon>Basidiomycota</taxon>
        <taxon>Agaricomycotina</taxon>
        <taxon>Agaricomycetes</taxon>
        <taxon>Polyporales</taxon>
        <taxon>Laetiporus</taxon>
    </lineage>
</organism>
<dbReference type="Proteomes" id="UP000076871">
    <property type="component" value="Unassembled WGS sequence"/>
</dbReference>
<dbReference type="InParanoid" id="A0A165DX26"/>
<dbReference type="AlphaFoldDB" id="A0A165DX26"/>
<dbReference type="RefSeq" id="XP_040763544.1">
    <property type="nucleotide sequence ID" value="XM_040912677.1"/>
</dbReference>
<gene>
    <name evidence="1" type="ORF">LAESUDRAFT_760029</name>
</gene>
<protein>
    <submittedName>
        <fullName evidence="1">Uncharacterized protein</fullName>
    </submittedName>
</protein>
<evidence type="ECO:0000313" key="2">
    <source>
        <dbReference type="Proteomes" id="UP000076871"/>
    </source>
</evidence>
<evidence type="ECO:0000313" key="1">
    <source>
        <dbReference type="EMBL" id="KZT05804.1"/>
    </source>
</evidence>
<dbReference type="EMBL" id="KV427628">
    <property type="protein sequence ID" value="KZT05804.1"/>
    <property type="molecule type" value="Genomic_DNA"/>
</dbReference>
<sequence>MSSLDARLAPGANFFKLTTDDDEDIESAIWRINTSTSTIMAHWVILLLTGDDAVFARAYMTTPVVKLIWEIASHHMGNTLE</sequence>
<dbReference type="GeneID" id="63829705"/>
<name>A0A165DX26_9APHY</name>
<dbReference type="OrthoDB" id="4584900at2759"/>
<reference evidence="1 2" key="1">
    <citation type="journal article" date="2016" name="Mol. Biol. Evol.">
        <title>Comparative Genomics of Early-Diverging Mushroom-Forming Fungi Provides Insights into the Origins of Lignocellulose Decay Capabilities.</title>
        <authorList>
            <person name="Nagy L.G."/>
            <person name="Riley R."/>
            <person name="Tritt A."/>
            <person name="Adam C."/>
            <person name="Daum C."/>
            <person name="Floudas D."/>
            <person name="Sun H."/>
            <person name="Yadav J.S."/>
            <person name="Pangilinan J."/>
            <person name="Larsson K.H."/>
            <person name="Matsuura K."/>
            <person name="Barry K."/>
            <person name="Labutti K."/>
            <person name="Kuo R."/>
            <person name="Ohm R.A."/>
            <person name="Bhattacharya S.S."/>
            <person name="Shirouzu T."/>
            <person name="Yoshinaga Y."/>
            <person name="Martin F.M."/>
            <person name="Grigoriev I.V."/>
            <person name="Hibbett D.S."/>
        </authorList>
    </citation>
    <scope>NUCLEOTIDE SEQUENCE [LARGE SCALE GENOMIC DNA]</scope>
    <source>
        <strain evidence="1 2">93-53</strain>
    </source>
</reference>
<keyword evidence="2" id="KW-1185">Reference proteome</keyword>
<proteinExistence type="predicted"/>
<accession>A0A165DX26</accession>